<organism evidence="3 5">
    <name type="scientific">Candidatus Iainarchaeum sp</name>
    <dbReference type="NCBI Taxonomy" id="3101447"/>
    <lineage>
        <taxon>Archaea</taxon>
        <taxon>Candidatus Iainarchaeota</taxon>
        <taxon>Candidatus Iainarchaeia</taxon>
        <taxon>Candidatus Iainarchaeales</taxon>
        <taxon>Candidatus Iainarchaeaceae</taxon>
        <taxon>Candidatus Iainarchaeum</taxon>
    </lineage>
</organism>
<dbReference type="EMBL" id="JAGVWE010000002">
    <property type="protein sequence ID" value="MBS3062514.1"/>
    <property type="molecule type" value="Genomic_DNA"/>
</dbReference>
<evidence type="ECO:0000256" key="1">
    <source>
        <dbReference type="SAM" id="Coils"/>
    </source>
</evidence>
<name>A0A7J4JEZ0_9ARCH</name>
<dbReference type="Pfam" id="PF05670">
    <property type="entry name" value="NFACT-R_1"/>
    <property type="match status" value="1"/>
</dbReference>
<accession>A0A7J4JEZ0</accession>
<reference evidence="3" key="1">
    <citation type="journal article" date="2020" name="bioRxiv">
        <title>A rank-normalized archaeal taxonomy based on genome phylogeny resolves widespread incomplete and uneven classifications.</title>
        <authorList>
            <person name="Rinke C."/>
            <person name="Chuvochina M."/>
            <person name="Mussig A.J."/>
            <person name="Chaumeil P.-A."/>
            <person name="Waite D.W."/>
            <person name="Whitman W.B."/>
            <person name="Parks D.H."/>
            <person name="Hugenholtz P."/>
        </authorList>
    </citation>
    <scope>NUCLEOTIDE SEQUENCE</scope>
    <source>
        <strain evidence="3">UBA10219</strain>
    </source>
</reference>
<dbReference type="Proteomes" id="UP000564964">
    <property type="component" value="Unassembled WGS sequence"/>
</dbReference>
<dbReference type="Proteomes" id="UP000678237">
    <property type="component" value="Unassembled WGS sequence"/>
</dbReference>
<feature type="domain" description="NFACT RNA-binding" evidence="2">
    <location>
        <begin position="72"/>
        <end position="182"/>
    </location>
</feature>
<evidence type="ECO:0000313" key="5">
    <source>
        <dbReference type="Proteomes" id="UP000564964"/>
    </source>
</evidence>
<sequence>MALRIQLNLDKSLQENASAYYALGKKAKKKLEGVKKALEATKQRMQRAMAEKEAGERRPKMARKRKKQWFEKFHWFLSSDGLLVIAGRDARQNEAVVKKHMEDHDLYFHAEIVGAPHTVVKTEKKQAGEATKREAAQFAAVFSKAWALKQGHVDVYAVKPEQVSKKAPTGEAMGTGAFMIYGKREWFRKTRLEFAVGVKREGECLAVLSGPETAVKAQSLAWAKLVLGEDRKSEAAKKLKKQFEEKLAKQGVEGEVSLDELVAMLPSDNIRIEWP</sequence>
<keyword evidence="1" id="KW-0175">Coiled coil</keyword>
<evidence type="ECO:0000313" key="4">
    <source>
        <dbReference type="EMBL" id="MBS3062514.1"/>
    </source>
</evidence>
<protein>
    <submittedName>
        <fullName evidence="3">DUF814 domain-containing protein</fullName>
    </submittedName>
</protein>
<dbReference type="AlphaFoldDB" id="A0A7J4JEZ0"/>
<dbReference type="InterPro" id="IPR008532">
    <property type="entry name" value="NFACT_RNA-bd"/>
</dbReference>
<gene>
    <name evidence="3" type="ORF">HA252_02970</name>
    <name evidence="4" type="ORF">J4203_01450</name>
</gene>
<proteinExistence type="predicted"/>
<dbReference type="PANTHER" id="PTHR15239:SF6">
    <property type="entry name" value="RIBOSOME QUALITY CONTROL COMPLEX SUBUNIT NEMF"/>
    <property type="match status" value="1"/>
</dbReference>
<dbReference type="GO" id="GO:0000049">
    <property type="term" value="F:tRNA binding"/>
    <property type="evidence" value="ECO:0007669"/>
    <property type="project" value="TreeGrafter"/>
</dbReference>
<dbReference type="EMBL" id="DUGH01000073">
    <property type="protein sequence ID" value="HIH16341.1"/>
    <property type="molecule type" value="Genomic_DNA"/>
</dbReference>
<feature type="coiled-coil region" evidence="1">
    <location>
        <begin position="24"/>
        <end position="58"/>
    </location>
</feature>
<comment type="caution">
    <text evidence="3">The sequence shown here is derived from an EMBL/GenBank/DDBJ whole genome shotgun (WGS) entry which is preliminary data.</text>
</comment>
<reference evidence="4" key="2">
    <citation type="submission" date="2021-03" db="EMBL/GenBank/DDBJ databases">
        <authorList>
            <person name="Jaffe A."/>
        </authorList>
    </citation>
    <scope>NUCLEOTIDE SEQUENCE</scope>
    <source>
        <strain evidence="4">RIFCSPLOWO2_01_FULL_58_19</strain>
    </source>
</reference>
<evidence type="ECO:0000313" key="3">
    <source>
        <dbReference type="EMBL" id="HIH16341.1"/>
    </source>
</evidence>
<dbReference type="GO" id="GO:1990112">
    <property type="term" value="C:RQC complex"/>
    <property type="evidence" value="ECO:0007669"/>
    <property type="project" value="TreeGrafter"/>
</dbReference>
<dbReference type="InterPro" id="IPR051608">
    <property type="entry name" value="RQC_Subunit_NEMF"/>
</dbReference>
<reference evidence="4" key="3">
    <citation type="submission" date="2021-05" db="EMBL/GenBank/DDBJ databases">
        <title>Protein family content uncovers lineage relationships and bacterial pathway maintenance mechanisms in DPANN archaea.</title>
        <authorList>
            <person name="Castelle C.J."/>
            <person name="Meheust R."/>
            <person name="Jaffe A.L."/>
            <person name="Seitz K."/>
            <person name="Gong X."/>
            <person name="Baker B.J."/>
            <person name="Banfield J.F."/>
        </authorList>
    </citation>
    <scope>NUCLEOTIDE SEQUENCE</scope>
    <source>
        <strain evidence="4">RIFCSPLOWO2_01_FULL_58_19</strain>
    </source>
</reference>
<dbReference type="PANTHER" id="PTHR15239">
    <property type="entry name" value="NUCLEAR EXPORT MEDIATOR FACTOR NEMF"/>
    <property type="match status" value="1"/>
</dbReference>
<evidence type="ECO:0000259" key="2">
    <source>
        <dbReference type="Pfam" id="PF05670"/>
    </source>
</evidence>
<dbReference type="GO" id="GO:0072344">
    <property type="term" value="P:rescue of stalled ribosome"/>
    <property type="evidence" value="ECO:0007669"/>
    <property type="project" value="TreeGrafter"/>
</dbReference>
<dbReference type="GO" id="GO:0043023">
    <property type="term" value="F:ribosomal large subunit binding"/>
    <property type="evidence" value="ECO:0007669"/>
    <property type="project" value="TreeGrafter"/>
</dbReference>